<dbReference type="SUPFAM" id="SSF47413">
    <property type="entry name" value="lambda repressor-like DNA-binding domains"/>
    <property type="match status" value="1"/>
</dbReference>
<reference evidence="4 5" key="1">
    <citation type="submission" date="2016-10" db="EMBL/GenBank/DDBJ databases">
        <authorList>
            <person name="de Groot N.N."/>
        </authorList>
    </citation>
    <scope>NUCLEOTIDE SEQUENCE [LARGE SCALE GENOMIC DNA]</scope>
    <source>
        <strain evidence="4 5">CGMCC 1.6762</strain>
    </source>
</reference>
<dbReference type="Proteomes" id="UP000272481">
    <property type="component" value="Unassembled WGS sequence"/>
</dbReference>
<dbReference type="OrthoDB" id="2365258at2"/>
<dbReference type="SMART" id="SM00530">
    <property type="entry name" value="HTH_XRE"/>
    <property type="match status" value="1"/>
</dbReference>
<feature type="domain" description="HTH cro/C1-type" evidence="2">
    <location>
        <begin position="12"/>
        <end position="66"/>
    </location>
</feature>
<dbReference type="CDD" id="cd00093">
    <property type="entry name" value="HTH_XRE"/>
    <property type="match status" value="1"/>
</dbReference>
<evidence type="ECO:0000256" key="1">
    <source>
        <dbReference type="ARBA" id="ARBA00023125"/>
    </source>
</evidence>
<dbReference type="EMBL" id="FNAR01000013">
    <property type="protein sequence ID" value="SDE61391.1"/>
    <property type="molecule type" value="Genomic_DNA"/>
</dbReference>
<evidence type="ECO:0000313" key="3">
    <source>
        <dbReference type="EMBL" id="RSK25409.1"/>
    </source>
</evidence>
<dbReference type="AlphaFoldDB" id="A0A1G7ECL8"/>
<protein>
    <submittedName>
        <fullName evidence="4">DNA-binding transcriptional regulator, XRE-family HTH domain</fullName>
    </submittedName>
    <submittedName>
        <fullName evidence="3">XRE family transcriptional regulator</fullName>
    </submittedName>
</protein>
<name>A0A1G7ECL8_9BACL</name>
<dbReference type="InterPro" id="IPR010982">
    <property type="entry name" value="Lambda_DNA-bd_dom_sf"/>
</dbReference>
<evidence type="ECO:0000313" key="6">
    <source>
        <dbReference type="Proteomes" id="UP000272481"/>
    </source>
</evidence>
<dbReference type="PROSITE" id="PS50943">
    <property type="entry name" value="HTH_CROC1"/>
    <property type="match status" value="1"/>
</dbReference>
<keyword evidence="1 4" id="KW-0238">DNA-binding</keyword>
<dbReference type="InterPro" id="IPR001387">
    <property type="entry name" value="Cro/C1-type_HTH"/>
</dbReference>
<accession>A0A1G7ECL8</accession>
<evidence type="ECO:0000313" key="4">
    <source>
        <dbReference type="EMBL" id="SDE61391.1"/>
    </source>
</evidence>
<dbReference type="STRING" id="426756.SAMN04488126_11324"/>
<dbReference type="GO" id="GO:0003677">
    <property type="term" value="F:DNA binding"/>
    <property type="evidence" value="ECO:0007669"/>
    <property type="project" value="UniProtKB-KW"/>
</dbReference>
<evidence type="ECO:0000313" key="5">
    <source>
        <dbReference type="Proteomes" id="UP000198823"/>
    </source>
</evidence>
<dbReference type="RefSeq" id="WP_092097607.1">
    <property type="nucleotide sequence ID" value="NZ_FNAR01000013.1"/>
</dbReference>
<dbReference type="PANTHER" id="PTHR46558">
    <property type="entry name" value="TRACRIPTIONAL REGULATORY PROTEIN-RELATED-RELATED"/>
    <property type="match status" value="1"/>
</dbReference>
<sequence length="142" mass="15858">MAWNQAAFGMRLKALREQKGLSMLAFGKEIGTSASRIKHWEEGKSAPSASWIVTICERFGVSAESLLTGETASVSSEPLSAMAEAAGLDEIADSFIRAGNQRYGERDGREKMMKEITERLFRMDERDLRELLMIIVLKSRNV</sequence>
<gene>
    <name evidence="3" type="ORF">EJA12_12010</name>
    <name evidence="4" type="ORF">SAMN04488126_11324</name>
</gene>
<proteinExistence type="predicted"/>
<dbReference type="Gene3D" id="1.10.260.40">
    <property type="entry name" value="lambda repressor-like DNA-binding domains"/>
    <property type="match status" value="1"/>
</dbReference>
<dbReference type="EMBL" id="RWGW01000019">
    <property type="protein sequence ID" value="RSK25409.1"/>
    <property type="molecule type" value="Genomic_DNA"/>
</dbReference>
<dbReference type="Proteomes" id="UP000198823">
    <property type="component" value="Unassembled WGS sequence"/>
</dbReference>
<dbReference type="PANTHER" id="PTHR46558:SF4">
    <property type="entry name" value="DNA-BIDING PHAGE PROTEIN"/>
    <property type="match status" value="1"/>
</dbReference>
<evidence type="ECO:0000259" key="2">
    <source>
        <dbReference type="PROSITE" id="PS50943"/>
    </source>
</evidence>
<dbReference type="Pfam" id="PF12844">
    <property type="entry name" value="HTH_19"/>
    <property type="match status" value="1"/>
</dbReference>
<keyword evidence="6" id="KW-1185">Reference proteome</keyword>
<reference evidence="3 6" key="2">
    <citation type="submission" date="2018-12" db="EMBL/GenBank/DDBJ databases">
        <title>Comparitive functional genomics of dry heat resistant strains isolated from the viking spacecraft.</title>
        <authorList>
            <person name="Seuylemezian A."/>
            <person name="Vaishampayan P."/>
        </authorList>
    </citation>
    <scope>NUCLEOTIDE SEQUENCE [LARGE SCALE GENOMIC DNA]</scope>
    <source>
        <strain evidence="3 6">M6-11</strain>
    </source>
</reference>
<organism evidence="4 5">
    <name type="scientific">Bhargavaea beijingensis</name>
    <dbReference type="NCBI Taxonomy" id="426756"/>
    <lineage>
        <taxon>Bacteria</taxon>
        <taxon>Bacillati</taxon>
        <taxon>Bacillota</taxon>
        <taxon>Bacilli</taxon>
        <taxon>Bacillales</taxon>
        <taxon>Caryophanaceae</taxon>
        <taxon>Bhargavaea</taxon>
    </lineage>
</organism>